<dbReference type="InterPro" id="IPR002104">
    <property type="entry name" value="Integrase_catalytic"/>
</dbReference>
<dbReference type="Gene3D" id="1.10.443.10">
    <property type="entry name" value="Intergrase catalytic core"/>
    <property type="match status" value="1"/>
</dbReference>
<keyword evidence="10" id="KW-1185">Reference proteome</keyword>
<evidence type="ECO:0000256" key="2">
    <source>
        <dbReference type="ARBA" id="ARBA00022908"/>
    </source>
</evidence>
<reference evidence="9 10" key="1">
    <citation type="submission" date="2021-06" db="EMBL/GenBank/DDBJ databases">
        <title>Actinomycetes sequencing.</title>
        <authorList>
            <person name="Shan Q."/>
        </authorList>
    </citation>
    <scope>NUCLEOTIDE SEQUENCE [LARGE SCALE GENOMIC DNA]</scope>
    <source>
        <strain evidence="9 10">NEAU-G5</strain>
    </source>
</reference>
<evidence type="ECO:0000256" key="3">
    <source>
        <dbReference type="ARBA" id="ARBA00023125"/>
    </source>
</evidence>
<name>A0ABS6B1Q6_9NOCA</name>
<evidence type="ECO:0000259" key="7">
    <source>
        <dbReference type="PROSITE" id="PS51898"/>
    </source>
</evidence>
<dbReference type="InterPro" id="IPR011010">
    <property type="entry name" value="DNA_brk_join_enz"/>
</dbReference>
<dbReference type="Pfam" id="PF02899">
    <property type="entry name" value="Phage_int_SAM_1"/>
    <property type="match status" value="1"/>
</dbReference>
<dbReference type="InterPro" id="IPR004107">
    <property type="entry name" value="Integrase_SAM-like_N"/>
</dbReference>
<dbReference type="InterPro" id="IPR050090">
    <property type="entry name" value="Tyrosine_recombinase_XerCD"/>
</dbReference>
<keyword evidence="2" id="KW-0229">DNA integration</keyword>
<feature type="domain" description="Core-binding (CB)" evidence="8">
    <location>
        <begin position="50"/>
        <end position="140"/>
    </location>
</feature>
<keyword evidence="4" id="KW-0233">DNA recombination</keyword>
<evidence type="ECO:0000256" key="6">
    <source>
        <dbReference type="SAM" id="MobiDB-lite"/>
    </source>
</evidence>
<dbReference type="PANTHER" id="PTHR30349:SF64">
    <property type="entry name" value="PROPHAGE INTEGRASE INTD-RELATED"/>
    <property type="match status" value="1"/>
</dbReference>
<protein>
    <submittedName>
        <fullName evidence="9">Site-specific integrase</fullName>
    </submittedName>
</protein>
<dbReference type="EMBL" id="JAHKNI010000005">
    <property type="protein sequence ID" value="MBU3063164.1"/>
    <property type="molecule type" value="Genomic_DNA"/>
</dbReference>
<keyword evidence="3 5" id="KW-0238">DNA-binding</keyword>
<evidence type="ECO:0000256" key="4">
    <source>
        <dbReference type="ARBA" id="ARBA00023172"/>
    </source>
</evidence>
<evidence type="ECO:0000256" key="1">
    <source>
        <dbReference type="ARBA" id="ARBA00008857"/>
    </source>
</evidence>
<feature type="compositionally biased region" description="Basic and acidic residues" evidence="6">
    <location>
        <begin position="492"/>
        <end position="504"/>
    </location>
</feature>
<dbReference type="Proteomes" id="UP000733379">
    <property type="component" value="Unassembled WGS sequence"/>
</dbReference>
<dbReference type="PROSITE" id="PS51900">
    <property type="entry name" value="CB"/>
    <property type="match status" value="1"/>
</dbReference>
<sequence length="504" mass="57386">MRWHVRFTPAELPYPRNPLPFVSSLPTGWVDWLRQAELVPGTPFLLSPRWEYDLDLNRFFQSAEMVGAAWNTQVGYARDVAAFLTFLWSARERRSWRDADEADHLAYLFWRRRDVAGPAVAGRTWDREVAAVNKFYRWALRKQLVQVNPIPQVSRRPVPLDAGWAGCRTLDEQRPATYSHDAARERVEWLPPPDYRRWRDVGVRGFTAIGLPDNGFRGRWAARNAIFCDLMVRTGLRLSEQSALTVFDVPLDRTVVGYQRFWLPVAIAKGGSARWVYVPASVVADLDSYRRFDRAEVIDDAQARYRRRSGLLVVEDPAKPVATRILGAGVVRRVKVAGLAPRERRSLMIAAEAGLEPALFWLSEDGWPLSVSRWKQMFVEANVRCARAGLALAAHAHLLRHTFAVVTLEQLQRGHLVALVESTPEQRGHYVRVFGDPLDWVRRRLGHRSVSSTHIYLHALAELEMETRLALVPDSWEDPRSIPAHQLPPDDAADHGDVDGAVRA</sequence>
<dbReference type="Gene3D" id="1.10.150.130">
    <property type="match status" value="1"/>
</dbReference>
<evidence type="ECO:0000313" key="10">
    <source>
        <dbReference type="Proteomes" id="UP000733379"/>
    </source>
</evidence>
<accession>A0ABS6B1Q6</accession>
<comment type="similarity">
    <text evidence="1">Belongs to the 'phage' integrase family.</text>
</comment>
<evidence type="ECO:0000313" key="9">
    <source>
        <dbReference type="EMBL" id="MBU3063164.1"/>
    </source>
</evidence>
<organism evidence="9 10">
    <name type="scientific">Nocardia albiluteola</name>
    <dbReference type="NCBI Taxonomy" id="2842303"/>
    <lineage>
        <taxon>Bacteria</taxon>
        <taxon>Bacillati</taxon>
        <taxon>Actinomycetota</taxon>
        <taxon>Actinomycetes</taxon>
        <taxon>Mycobacteriales</taxon>
        <taxon>Nocardiaceae</taxon>
        <taxon>Nocardia</taxon>
    </lineage>
</organism>
<dbReference type="InterPro" id="IPR044068">
    <property type="entry name" value="CB"/>
</dbReference>
<evidence type="ECO:0000256" key="5">
    <source>
        <dbReference type="PROSITE-ProRule" id="PRU01248"/>
    </source>
</evidence>
<feature type="region of interest" description="Disordered" evidence="6">
    <location>
        <begin position="480"/>
        <end position="504"/>
    </location>
</feature>
<evidence type="ECO:0000259" key="8">
    <source>
        <dbReference type="PROSITE" id="PS51900"/>
    </source>
</evidence>
<proteinExistence type="inferred from homology"/>
<comment type="caution">
    <text evidence="9">The sequence shown here is derived from an EMBL/GenBank/DDBJ whole genome shotgun (WGS) entry which is preliminary data.</text>
</comment>
<dbReference type="PROSITE" id="PS51898">
    <property type="entry name" value="TYR_RECOMBINASE"/>
    <property type="match status" value="1"/>
</dbReference>
<gene>
    <name evidence="9" type="ORF">KO481_16710</name>
</gene>
<dbReference type="SUPFAM" id="SSF56349">
    <property type="entry name" value="DNA breaking-rejoining enzymes"/>
    <property type="match status" value="2"/>
</dbReference>
<dbReference type="InterPro" id="IPR013762">
    <property type="entry name" value="Integrase-like_cat_sf"/>
</dbReference>
<dbReference type="PANTHER" id="PTHR30349">
    <property type="entry name" value="PHAGE INTEGRASE-RELATED"/>
    <property type="match status" value="1"/>
</dbReference>
<feature type="domain" description="Tyr recombinase" evidence="7">
    <location>
        <begin position="185"/>
        <end position="470"/>
    </location>
</feature>
<dbReference type="InterPro" id="IPR010998">
    <property type="entry name" value="Integrase_recombinase_N"/>
</dbReference>